<reference evidence="1 2" key="1">
    <citation type="journal article" date="2022" name="DNA Res.">
        <title>Chromosomal-level genome assembly of the orchid tree Bauhinia variegata (Leguminosae; Cercidoideae) supports the allotetraploid origin hypothesis of Bauhinia.</title>
        <authorList>
            <person name="Zhong Y."/>
            <person name="Chen Y."/>
            <person name="Zheng D."/>
            <person name="Pang J."/>
            <person name="Liu Y."/>
            <person name="Luo S."/>
            <person name="Meng S."/>
            <person name="Qian L."/>
            <person name="Wei D."/>
            <person name="Dai S."/>
            <person name="Zhou R."/>
        </authorList>
    </citation>
    <scope>NUCLEOTIDE SEQUENCE [LARGE SCALE GENOMIC DNA]</scope>
    <source>
        <strain evidence="1">BV-YZ2020</strain>
    </source>
</reference>
<accession>A0ACB9P9P2</accession>
<dbReference type="EMBL" id="CM039430">
    <property type="protein sequence ID" value="KAI4344604.1"/>
    <property type="molecule type" value="Genomic_DNA"/>
</dbReference>
<name>A0ACB9P9P2_BAUVA</name>
<gene>
    <name evidence="1" type="ORF">L6164_011811</name>
</gene>
<organism evidence="1 2">
    <name type="scientific">Bauhinia variegata</name>
    <name type="common">Purple orchid tree</name>
    <name type="synonym">Phanera variegata</name>
    <dbReference type="NCBI Taxonomy" id="167791"/>
    <lineage>
        <taxon>Eukaryota</taxon>
        <taxon>Viridiplantae</taxon>
        <taxon>Streptophyta</taxon>
        <taxon>Embryophyta</taxon>
        <taxon>Tracheophyta</taxon>
        <taxon>Spermatophyta</taxon>
        <taxon>Magnoliopsida</taxon>
        <taxon>eudicotyledons</taxon>
        <taxon>Gunneridae</taxon>
        <taxon>Pentapetalae</taxon>
        <taxon>rosids</taxon>
        <taxon>fabids</taxon>
        <taxon>Fabales</taxon>
        <taxon>Fabaceae</taxon>
        <taxon>Cercidoideae</taxon>
        <taxon>Cercideae</taxon>
        <taxon>Bauhiniinae</taxon>
        <taxon>Bauhinia</taxon>
    </lineage>
</organism>
<evidence type="ECO:0000313" key="2">
    <source>
        <dbReference type="Proteomes" id="UP000828941"/>
    </source>
</evidence>
<protein>
    <submittedName>
        <fullName evidence="1">Uncharacterized protein</fullName>
    </submittedName>
</protein>
<sequence>MAATTTDTVTSFVSREEFNLFHSADRDLYKLLVINLGREPSASMQVMALYLWLELMGYRYLVKKILSLPLILVNDIADEATACLAIVVNPILASTSSFDIPLLQNLVDKPISLQFFYENHVAAGRGVGVMMQEVCMRAFSDIMQFAMMRNYPYSSSAAETTTTKTNIENSQVVGLPTQLVFGSIGPSNLQNQLVPADDRTMFLTFSKGYPVNEMEVRKFLGVLCGEECIEGVHMQEVQPSEQSLFARVVFHEAPTIDLILRGEDKIKFSINGKHVWARKFVSKRKVSLPQPSPAHFQNHFAGASSASNLM</sequence>
<dbReference type="Proteomes" id="UP000828941">
    <property type="component" value="Chromosome 5"/>
</dbReference>
<proteinExistence type="predicted"/>
<comment type="caution">
    <text evidence="1">The sequence shown here is derived from an EMBL/GenBank/DDBJ whole genome shotgun (WGS) entry which is preliminary data.</text>
</comment>
<keyword evidence="2" id="KW-1185">Reference proteome</keyword>
<evidence type="ECO:0000313" key="1">
    <source>
        <dbReference type="EMBL" id="KAI4344604.1"/>
    </source>
</evidence>